<dbReference type="EMBL" id="BLZH01000001">
    <property type="protein sequence ID" value="GFP52365.1"/>
    <property type="molecule type" value="Genomic_DNA"/>
</dbReference>
<accession>A0A6V8QIU9</accession>
<comment type="caution">
    <text evidence="2">The sequence shown here is derived from an EMBL/GenBank/DDBJ whole genome shotgun (WGS) entry which is preliminary data.</text>
</comment>
<evidence type="ECO:0000313" key="2">
    <source>
        <dbReference type="EMBL" id="GFP52365.1"/>
    </source>
</evidence>
<protein>
    <submittedName>
        <fullName evidence="2">Uncharacterized protein</fullName>
    </submittedName>
</protein>
<name>A0A6V8QIU9_TRIAP</name>
<dbReference type="Proteomes" id="UP000517252">
    <property type="component" value="Unassembled WGS sequence"/>
</dbReference>
<gene>
    <name evidence="2" type="ORF">TASIC1_0001051700</name>
</gene>
<evidence type="ECO:0000313" key="3">
    <source>
        <dbReference type="Proteomes" id="UP000517252"/>
    </source>
</evidence>
<dbReference type="AlphaFoldDB" id="A0A6V8QIU9"/>
<feature type="region of interest" description="Disordered" evidence="1">
    <location>
        <begin position="280"/>
        <end position="300"/>
    </location>
</feature>
<proteinExistence type="predicted"/>
<evidence type="ECO:0000256" key="1">
    <source>
        <dbReference type="SAM" id="MobiDB-lite"/>
    </source>
</evidence>
<reference evidence="2 3" key="1">
    <citation type="submission" date="2020-07" db="EMBL/GenBank/DDBJ databases">
        <title>Trichoderma asperellum IC-1 whole genome shotgun sequence.</title>
        <authorList>
            <person name="Kanamasa S."/>
            <person name="Takahashi H."/>
        </authorList>
    </citation>
    <scope>NUCLEOTIDE SEQUENCE [LARGE SCALE GENOMIC DNA]</scope>
    <source>
        <strain evidence="2 3">IC-1</strain>
    </source>
</reference>
<feature type="region of interest" description="Disordered" evidence="1">
    <location>
        <begin position="500"/>
        <end position="534"/>
    </location>
</feature>
<sequence>MGKHKESVTRIIKDLLIDLVTLEVEPLGFDAETDVIDTNVLQADVAMKAAEPRLISWMVYQSLGSDIYDTFAKYQYPEAMASLPYKAIWRGLENSNGTFEDFLSEFRRLIKSENAPATAADFALCNECHISYNMRENLVYIGSFTSAAALEKVVKKLETVLNLLASKIKTTTHSILPEGPEELRLAYRWLHRIGLHQATFAVPCGNLSVADEYKLLLNAAAIRTEKKDKYGRWISDDTVYPLKNASRPDVGQKFKAFKSYFPRSKPRFADIRATPYGLQPETEELSSSAEAQGPIPAPNNLESALLEQGAESCHEGSGPELYGREEPHFYQQRSILDREAYKSASEEEGLAEFVRRSRFAETLTLNPPQQSNGGSLLIDWVEGIESATQSESAMNDSNQEEALISFDELSNESQCGSETFDIMEPNPMAELRRLQSGIKQLEQFEQSDDLISLDNEPEVPRANIMQNSGNYLVDTCLLSGEIPQAENIFSTVLNESTTTLDENNPLEAREMNSYSDSLSKPSEEQINKGVSISD</sequence>
<dbReference type="OrthoDB" id="3439512at2759"/>
<organism evidence="2 3">
    <name type="scientific">Trichoderma asperellum</name>
    <name type="common">Filamentous fungus</name>
    <dbReference type="NCBI Taxonomy" id="101201"/>
    <lineage>
        <taxon>Eukaryota</taxon>
        <taxon>Fungi</taxon>
        <taxon>Dikarya</taxon>
        <taxon>Ascomycota</taxon>
        <taxon>Pezizomycotina</taxon>
        <taxon>Sordariomycetes</taxon>
        <taxon>Hypocreomycetidae</taxon>
        <taxon>Hypocreales</taxon>
        <taxon>Hypocreaceae</taxon>
        <taxon>Trichoderma</taxon>
    </lineage>
</organism>